<feature type="transmembrane region" description="Helical" evidence="2">
    <location>
        <begin position="983"/>
        <end position="1000"/>
    </location>
</feature>
<dbReference type="AlphaFoldDB" id="A0A5J4FVQ7"/>
<keyword evidence="3" id="KW-0732">Signal</keyword>
<protein>
    <recommendedName>
        <fullName evidence="4">CHAT domain-containing protein</fullName>
    </recommendedName>
</protein>
<feature type="repeat" description="TPR" evidence="1">
    <location>
        <begin position="333"/>
        <end position="366"/>
    </location>
</feature>
<feature type="domain" description="CHAT" evidence="4">
    <location>
        <begin position="714"/>
        <end position="969"/>
    </location>
</feature>
<dbReference type="RefSeq" id="WP_151893121.1">
    <property type="nucleotide sequence ID" value="NZ_BKCF01000001.1"/>
</dbReference>
<sequence>MKVFYLLVLSFLFSFNTVQAQETWQEATHIADSLSMEFEHKKSLNFRLKALEIANKKQSDTLGYLTALKNITETEMLFNDRETRKKTYKELVLNVKELENYNPKPEQIYQVYRRVSISAYDYLRDMEEADKYVKKSIDAHLNSDQIDSILLLKNLHSRGMVLREKGDLNKALKIFDEGIKFFESQKKRDSNTLATIYFDMAYTYHPNFLNIPKKRYEYLKKAESVFRTLKNPNQDNYQTTLSQLSDYERFYGNYEVSLGYLNKGYQLYLDNKDSSQTLKSTIFNLRKELDYYHYKIMLYAKLEQEKELLESIKKIESFAINTNLDPLEYEYYVLSYLKTGRYYKKTENYKQAMFYFNKGLKTADNATETDYHPDFYVEIVELKLNQNKIKEAKILLDNDSLFIGMVPSVKSHYLKNKLRVAVELRDFDTAKEYINNTLYSISDKSSLIDIDNLNIVDYKPGHLLIDITILRDLAFLLEANETPWDNVPEKLYKMALIHFDANFIQGELNPGAKRYLDMITNGYLKYQENDDQESLLYFLEKYESITSRYLYSKFNQSRYVKQDEQTNKLLEQEKQLRSNITYLKRKQARNDTDEVAQQLFELQSSLDEVEITLSSQNKQIESVLEKQFLFKNLDTENKNYVKFIEAKNNLYRFLIDDTGIHFKKLGNYDEIAKDVIQFITSIKNPSNKEGYSSKIENKLFVDLLADIPFKEKTYIVPDKVLNYLPFELLQKNNVSLIETNTISYAIGLSYLQSETSSKRTTNNVALFAPSYSRFVPTETQLVVRGEAYDLSGAKAEVAEISKIIPSTVYIDDAASKKAFQNLSNNVSVIHLSMHSFLNDKDPELSSLVFSDNEVENELYISELYGLNLNANLAVLSACNTGVGGYDNGDGVVSMSRAFKYAGVPATVSSLWSAPDLSTKKIMVSFYEHLKNGASKSKALQLAKLDYLKNTNERELKHPYYWAGFVLHGDDSPILLENEFYKTLWFWVVIAILLLIIVLILRKRTKNQLS</sequence>
<evidence type="ECO:0000313" key="6">
    <source>
        <dbReference type="Proteomes" id="UP000326994"/>
    </source>
</evidence>
<keyword evidence="2" id="KW-1133">Transmembrane helix</keyword>
<keyword evidence="2" id="KW-0812">Transmembrane</keyword>
<dbReference type="InterPro" id="IPR011990">
    <property type="entry name" value="TPR-like_helical_dom_sf"/>
</dbReference>
<dbReference type="OrthoDB" id="9771112at2"/>
<evidence type="ECO:0000259" key="4">
    <source>
        <dbReference type="Pfam" id="PF12770"/>
    </source>
</evidence>
<feature type="chain" id="PRO_5023873566" description="CHAT domain-containing protein" evidence="3">
    <location>
        <begin position="21"/>
        <end position="1009"/>
    </location>
</feature>
<comment type="caution">
    <text evidence="5">The sequence shown here is derived from an EMBL/GenBank/DDBJ whole genome shotgun (WGS) entry which is preliminary data.</text>
</comment>
<organism evidence="5 6">
    <name type="scientific">Patiriisocius marinistellae</name>
    <dbReference type="NCBI Taxonomy" id="2494560"/>
    <lineage>
        <taxon>Bacteria</taxon>
        <taxon>Pseudomonadati</taxon>
        <taxon>Bacteroidota</taxon>
        <taxon>Flavobacteriia</taxon>
        <taxon>Flavobacteriales</taxon>
        <taxon>Flavobacteriaceae</taxon>
        <taxon>Patiriisocius</taxon>
    </lineage>
</organism>
<dbReference type="Pfam" id="PF13181">
    <property type="entry name" value="TPR_8"/>
    <property type="match status" value="1"/>
</dbReference>
<keyword evidence="2" id="KW-0472">Membrane</keyword>
<name>A0A5J4FVQ7_9FLAO</name>
<dbReference type="InterPro" id="IPR024983">
    <property type="entry name" value="CHAT_dom"/>
</dbReference>
<evidence type="ECO:0000256" key="3">
    <source>
        <dbReference type="SAM" id="SignalP"/>
    </source>
</evidence>
<accession>A0A5J4FVQ7</accession>
<keyword evidence="1" id="KW-0802">TPR repeat</keyword>
<dbReference type="InterPro" id="IPR019734">
    <property type="entry name" value="TPR_rpt"/>
</dbReference>
<proteinExistence type="predicted"/>
<dbReference type="Gene3D" id="1.25.40.10">
    <property type="entry name" value="Tetratricopeptide repeat domain"/>
    <property type="match status" value="1"/>
</dbReference>
<evidence type="ECO:0000313" key="5">
    <source>
        <dbReference type="EMBL" id="GEQ85192.1"/>
    </source>
</evidence>
<evidence type="ECO:0000256" key="1">
    <source>
        <dbReference type="PROSITE-ProRule" id="PRU00339"/>
    </source>
</evidence>
<reference evidence="5 6" key="1">
    <citation type="submission" date="2019-08" db="EMBL/GenBank/DDBJ databases">
        <title>Ulvibacter marinistellae sp. nov., isolated from a starfish, Patiria pectinifera.</title>
        <authorList>
            <person name="Kawano K."/>
            <person name="Ushijima N."/>
            <person name="Kihara M."/>
            <person name="Itoh H."/>
        </authorList>
    </citation>
    <scope>NUCLEOTIDE SEQUENCE [LARGE SCALE GENOMIC DNA]</scope>
    <source>
        <strain evidence="5 6">KK4</strain>
    </source>
</reference>
<keyword evidence="6" id="KW-1185">Reference proteome</keyword>
<dbReference type="SUPFAM" id="SSF48452">
    <property type="entry name" value="TPR-like"/>
    <property type="match status" value="2"/>
</dbReference>
<evidence type="ECO:0000256" key="2">
    <source>
        <dbReference type="SAM" id="Phobius"/>
    </source>
</evidence>
<dbReference type="Pfam" id="PF12770">
    <property type="entry name" value="CHAT"/>
    <property type="match status" value="1"/>
</dbReference>
<dbReference type="PANTHER" id="PTHR10098">
    <property type="entry name" value="RAPSYN-RELATED"/>
    <property type="match status" value="1"/>
</dbReference>
<gene>
    <name evidence="5" type="ORF">ULMS_07000</name>
</gene>
<dbReference type="PROSITE" id="PS50005">
    <property type="entry name" value="TPR"/>
    <property type="match status" value="1"/>
</dbReference>
<dbReference type="EMBL" id="BKCF01000001">
    <property type="protein sequence ID" value="GEQ85192.1"/>
    <property type="molecule type" value="Genomic_DNA"/>
</dbReference>
<feature type="signal peptide" evidence="3">
    <location>
        <begin position="1"/>
        <end position="20"/>
    </location>
</feature>
<dbReference type="Proteomes" id="UP000326994">
    <property type="component" value="Unassembled WGS sequence"/>
</dbReference>